<proteinExistence type="inferred from homology"/>
<keyword evidence="4" id="KW-0472">Membrane</keyword>
<reference evidence="7 8" key="1">
    <citation type="submission" date="2017-07" db="EMBL/GenBank/DDBJ databases">
        <authorList>
            <person name="Sun Z.S."/>
            <person name="Albrecht U."/>
            <person name="Echele G."/>
            <person name="Lee C.C."/>
        </authorList>
    </citation>
    <scope>NUCLEOTIDE SEQUENCE [LARGE SCALE GENOMIC DNA]</scope>
    <source>
        <strain evidence="7 8">CGMCC 1.12672</strain>
    </source>
</reference>
<dbReference type="PANTHER" id="PTHR38776">
    <property type="entry name" value="MLTA-INTERACTING PROTEIN-RELATED"/>
    <property type="match status" value="1"/>
</dbReference>
<dbReference type="InterPro" id="IPR010583">
    <property type="entry name" value="MipA"/>
</dbReference>
<comment type="subcellular location">
    <subcellularLocation>
        <location evidence="1">Cell outer membrane</location>
    </subcellularLocation>
</comment>
<dbReference type="PANTHER" id="PTHR38776:SF1">
    <property type="entry name" value="MLTA-INTERACTING PROTEIN-RELATED"/>
    <property type="match status" value="1"/>
</dbReference>
<evidence type="ECO:0000256" key="5">
    <source>
        <dbReference type="ARBA" id="ARBA00023237"/>
    </source>
</evidence>
<keyword evidence="5" id="KW-0998">Cell outer membrane</keyword>
<feature type="chain" id="PRO_5012628587" evidence="6">
    <location>
        <begin position="23"/>
        <end position="288"/>
    </location>
</feature>
<sequence length="288" mass="30275">MNKSYLWLATAAACTQAAPVHAQEALGAPPTVEPEAAAPAAVEVDEDRGGGVDGFFALGPGVVPAFDGAKKYQLIPLLIANLGWRGVNLEVRGLGARLDLLGNSRVQVGPVVNFRGDRNSADDGSGRVKLLNDVDSSLEVGGYVGYRFGGDRYGQGEVAFDLSLAKDVTDGHDGVVGSAQVSYAAYRSQKFFLNVDAQTSFADKKYMRAFFGITPAEAVRSGLSAYRPDGGLRDIGAGLTAGYQFNERWGLIARAGATRYVGDAKDSPVVDEGSKTQAVGGLALSFRF</sequence>
<comment type="similarity">
    <text evidence="2">Belongs to the MipA/OmpV family.</text>
</comment>
<protein>
    <submittedName>
        <fullName evidence="7">Outer membrane scaffolding protein for murein synthesis, MipA/OmpV family</fullName>
    </submittedName>
</protein>
<dbReference type="EMBL" id="OBMI01000001">
    <property type="protein sequence ID" value="SOB79102.1"/>
    <property type="molecule type" value="Genomic_DNA"/>
</dbReference>
<keyword evidence="3 6" id="KW-0732">Signal</keyword>
<feature type="signal peptide" evidence="6">
    <location>
        <begin position="1"/>
        <end position="22"/>
    </location>
</feature>
<accession>A0A285QGA3</accession>
<evidence type="ECO:0000256" key="4">
    <source>
        <dbReference type="ARBA" id="ARBA00023136"/>
    </source>
</evidence>
<evidence type="ECO:0000256" key="3">
    <source>
        <dbReference type="ARBA" id="ARBA00022729"/>
    </source>
</evidence>
<keyword evidence="8" id="KW-1185">Reference proteome</keyword>
<name>A0A285QGA3_9SPHN</name>
<evidence type="ECO:0000313" key="7">
    <source>
        <dbReference type="EMBL" id="SOB79102.1"/>
    </source>
</evidence>
<dbReference type="Pfam" id="PF06629">
    <property type="entry name" value="MipA"/>
    <property type="match status" value="1"/>
</dbReference>
<evidence type="ECO:0000313" key="8">
    <source>
        <dbReference type="Proteomes" id="UP000219494"/>
    </source>
</evidence>
<organism evidence="7 8">
    <name type="scientific">Sphingomonas guangdongensis</name>
    <dbReference type="NCBI Taxonomy" id="1141890"/>
    <lineage>
        <taxon>Bacteria</taxon>
        <taxon>Pseudomonadati</taxon>
        <taxon>Pseudomonadota</taxon>
        <taxon>Alphaproteobacteria</taxon>
        <taxon>Sphingomonadales</taxon>
        <taxon>Sphingomonadaceae</taxon>
        <taxon>Sphingomonas</taxon>
    </lineage>
</organism>
<dbReference type="OrthoDB" id="5462484at2"/>
<dbReference type="AlphaFoldDB" id="A0A285QGA3"/>
<evidence type="ECO:0000256" key="6">
    <source>
        <dbReference type="SAM" id="SignalP"/>
    </source>
</evidence>
<evidence type="ECO:0000256" key="1">
    <source>
        <dbReference type="ARBA" id="ARBA00004442"/>
    </source>
</evidence>
<dbReference type="RefSeq" id="WP_097062315.1">
    <property type="nucleotide sequence ID" value="NZ_OBMI01000001.1"/>
</dbReference>
<dbReference type="Proteomes" id="UP000219494">
    <property type="component" value="Unassembled WGS sequence"/>
</dbReference>
<evidence type="ECO:0000256" key="2">
    <source>
        <dbReference type="ARBA" id="ARBA00005722"/>
    </source>
</evidence>
<gene>
    <name evidence="7" type="ORF">SAMN06297144_0376</name>
</gene>
<dbReference type="GO" id="GO:0009279">
    <property type="term" value="C:cell outer membrane"/>
    <property type="evidence" value="ECO:0007669"/>
    <property type="project" value="UniProtKB-SubCell"/>
</dbReference>